<dbReference type="GO" id="GO:0016042">
    <property type="term" value="P:lipid catabolic process"/>
    <property type="evidence" value="ECO:0007669"/>
    <property type="project" value="InterPro"/>
</dbReference>
<dbReference type="PIRSF" id="PIRSF029171">
    <property type="entry name" value="Esterase_LipA"/>
    <property type="match status" value="1"/>
</dbReference>
<dbReference type="Gene3D" id="1.10.260.160">
    <property type="match status" value="1"/>
</dbReference>
<dbReference type="PANTHER" id="PTHR34853">
    <property type="match status" value="1"/>
</dbReference>
<evidence type="ECO:0000313" key="1">
    <source>
        <dbReference type="EMBL" id="TQM95238.1"/>
    </source>
</evidence>
<dbReference type="InterPro" id="IPR005152">
    <property type="entry name" value="Lipase_secreted"/>
</dbReference>
<dbReference type="EMBL" id="VFPU01000001">
    <property type="protein sequence ID" value="TQM95238.1"/>
    <property type="molecule type" value="Genomic_DNA"/>
</dbReference>
<keyword evidence="2" id="KW-1185">Reference proteome</keyword>
<comment type="caution">
    <text evidence="1">The sequence shown here is derived from an EMBL/GenBank/DDBJ whole genome shotgun (WGS) entry which is preliminary data.</text>
</comment>
<dbReference type="Gene3D" id="3.40.50.1820">
    <property type="entry name" value="alpha/beta hydrolase"/>
    <property type="match status" value="1"/>
</dbReference>
<evidence type="ECO:0000313" key="2">
    <source>
        <dbReference type="Proteomes" id="UP000315133"/>
    </source>
</evidence>
<sequence>MYATGPDRRGLPVVSRLRWIPLPAARVSLRLLGLGHLPIASGVALRRVLYATTGVDGRPTVASGLVGRAPHAVVGYQHGTQGHRLNVPSTPHRLEGVLTSMVFAGAGYVFVAPDYLGLGSAWGPHPYLHAPTEAGAVVDLLDAVPEVLHRTGTPVPERAALLGFSQGGHATLAALAELGAGTSRLEVVGAASVAGVHRLFESAGPHTLSGVSPHHATYLAYLATAYSRIYRRPLSSIARPAWVRRLPRLMDGSHGLMEVERALPRDPTLVLTRETVEDLLGRGEGWFARRLKVNSVGDLATRVPVRLYTGSRDVDAPPSDAHLTAELLRGRGSRVDVVDVGPHDHRGTAFEAVGRARRWFDELFGTAVPTRPA</sequence>
<name>A0A543KJJ3_9MICO</name>
<dbReference type="Proteomes" id="UP000315133">
    <property type="component" value="Unassembled WGS sequence"/>
</dbReference>
<proteinExistence type="predicted"/>
<accession>A0A543KJJ3</accession>
<reference evidence="1 2" key="1">
    <citation type="submission" date="2019-06" db="EMBL/GenBank/DDBJ databases">
        <title>Sequencing the genomes of 1000 actinobacteria strains.</title>
        <authorList>
            <person name="Klenk H.-P."/>
        </authorList>
    </citation>
    <scope>NUCLEOTIDE SEQUENCE [LARGE SCALE GENOMIC DNA]</scope>
    <source>
        <strain evidence="1 2">DSM 12362</strain>
    </source>
</reference>
<dbReference type="AlphaFoldDB" id="A0A543KJJ3"/>
<gene>
    <name evidence="1" type="ORF">FB476_0076</name>
</gene>
<dbReference type="SUPFAM" id="SSF53474">
    <property type="entry name" value="alpha/beta-Hydrolases"/>
    <property type="match status" value="1"/>
</dbReference>
<dbReference type="InterPro" id="IPR029058">
    <property type="entry name" value="AB_hydrolase_fold"/>
</dbReference>
<protein>
    <submittedName>
        <fullName evidence="1">Secretory lipase</fullName>
    </submittedName>
</protein>
<organism evidence="1 2">
    <name type="scientific">Ornithinimicrobium humiphilum</name>
    <dbReference type="NCBI Taxonomy" id="125288"/>
    <lineage>
        <taxon>Bacteria</taxon>
        <taxon>Bacillati</taxon>
        <taxon>Actinomycetota</taxon>
        <taxon>Actinomycetes</taxon>
        <taxon>Micrococcales</taxon>
        <taxon>Ornithinimicrobiaceae</taxon>
        <taxon>Ornithinimicrobium</taxon>
    </lineage>
</organism>
<dbReference type="GO" id="GO:0004806">
    <property type="term" value="F:triacylglycerol lipase activity"/>
    <property type="evidence" value="ECO:0007669"/>
    <property type="project" value="InterPro"/>
</dbReference>
<dbReference type="PANTHER" id="PTHR34853:SF1">
    <property type="entry name" value="LIPASE 5"/>
    <property type="match status" value="1"/>
</dbReference>
<dbReference type="Pfam" id="PF03583">
    <property type="entry name" value="LIP"/>
    <property type="match status" value="1"/>
</dbReference>